<dbReference type="InterPro" id="IPR012341">
    <property type="entry name" value="6hp_glycosidase-like_sf"/>
</dbReference>
<feature type="domain" description="Nitrile hydratase beta subunit-like N-terminal" evidence="14">
    <location>
        <begin position="860"/>
        <end position="968"/>
    </location>
</feature>
<dbReference type="GO" id="GO:0018822">
    <property type="term" value="F:nitrile hydratase activity"/>
    <property type="evidence" value="ECO:0007669"/>
    <property type="project" value="UniProtKB-EC"/>
</dbReference>
<dbReference type="Pfam" id="PF21006">
    <property type="entry name" value="NHase_beta_N"/>
    <property type="match status" value="1"/>
</dbReference>
<dbReference type="Pfam" id="PF17389">
    <property type="entry name" value="Bac_rhamnosid6H"/>
    <property type="match status" value="1"/>
</dbReference>
<evidence type="ECO:0000259" key="14">
    <source>
        <dbReference type="Pfam" id="PF21006"/>
    </source>
</evidence>
<dbReference type="InterPro" id="IPR013783">
    <property type="entry name" value="Ig-like_fold"/>
</dbReference>
<feature type="domain" description="Bacterial alpha-L-rhamnosidase N-terminal" evidence="11">
    <location>
        <begin position="151"/>
        <end position="302"/>
    </location>
</feature>
<dbReference type="AlphaFoldDB" id="A0A812NNY8"/>
<dbReference type="Gene3D" id="1.10.472.20">
    <property type="entry name" value="Nitrile hydratase, beta subunit"/>
    <property type="match status" value="1"/>
</dbReference>
<dbReference type="InterPro" id="IPR035396">
    <property type="entry name" value="Bac_rhamnosid6H"/>
</dbReference>
<evidence type="ECO:0000313" key="15">
    <source>
        <dbReference type="EMBL" id="CAE7314517.1"/>
    </source>
</evidence>
<dbReference type="PANTHER" id="PTHR33307">
    <property type="entry name" value="ALPHA-RHAMNOSIDASE (EUROFUNG)"/>
    <property type="match status" value="1"/>
</dbReference>
<evidence type="ECO:0000256" key="4">
    <source>
        <dbReference type="ARBA" id="ARBA00022723"/>
    </source>
</evidence>
<feature type="domain" description="Alpha-L-rhamnosidase six-hairpin glycosidase" evidence="12">
    <location>
        <begin position="428"/>
        <end position="723"/>
    </location>
</feature>
<dbReference type="Gene3D" id="2.30.30.50">
    <property type="match status" value="1"/>
</dbReference>
<evidence type="ECO:0000259" key="9">
    <source>
        <dbReference type="Pfam" id="PF02211"/>
    </source>
</evidence>
<dbReference type="Pfam" id="PF17390">
    <property type="entry name" value="Bac_rhamnosid_C"/>
    <property type="match status" value="1"/>
</dbReference>
<dbReference type="NCBIfam" id="TIGR01323">
    <property type="entry name" value="nitrile_alph"/>
    <property type="match status" value="1"/>
</dbReference>
<dbReference type="SUPFAM" id="SSF48208">
    <property type="entry name" value="Six-hairpin glycosidases"/>
    <property type="match status" value="1"/>
</dbReference>
<dbReference type="InterPro" id="IPR008928">
    <property type="entry name" value="6-hairpin_glycosidase_sf"/>
</dbReference>
<evidence type="ECO:0000256" key="5">
    <source>
        <dbReference type="ARBA" id="ARBA00022801"/>
    </source>
</evidence>
<dbReference type="EMBL" id="CAJNIZ010011113">
    <property type="protein sequence ID" value="CAE7314517.1"/>
    <property type="molecule type" value="Genomic_DNA"/>
</dbReference>
<dbReference type="InterPro" id="IPR035398">
    <property type="entry name" value="Bac_rhamnosid_C"/>
</dbReference>
<dbReference type="InterPro" id="IPR016007">
    <property type="entry name" value="Alpha_rhamnosid"/>
</dbReference>
<dbReference type="InterPro" id="IPR018141">
    <property type="entry name" value="Nitrile_hydratase_asu"/>
</dbReference>
<dbReference type="Pfam" id="PF08531">
    <property type="entry name" value="Bac_rhamnosid_N"/>
    <property type="match status" value="1"/>
</dbReference>
<feature type="compositionally biased region" description="Basic and acidic residues" evidence="8">
    <location>
        <begin position="970"/>
        <end position="981"/>
    </location>
</feature>
<name>A0A812NNY8_SYMPI</name>
<protein>
    <recommendedName>
        <fullName evidence="17">Nitrile hydratase</fullName>
    </recommendedName>
</protein>
<keyword evidence="16" id="KW-1185">Reference proteome</keyword>
<comment type="catalytic activity">
    <reaction evidence="7">
        <text>an aliphatic primary amide = an aliphatic nitrile + H2O</text>
        <dbReference type="Rhea" id="RHEA:12673"/>
        <dbReference type="ChEBI" id="CHEBI:15377"/>
        <dbReference type="ChEBI" id="CHEBI:65285"/>
        <dbReference type="ChEBI" id="CHEBI:80291"/>
        <dbReference type="EC" id="4.2.1.84"/>
    </reaction>
</comment>
<evidence type="ECO:0000256" key="8">
    <source>
        <dbReference type="SAM" id="MobiDB-lite"/>
    </source>
</evidence>
<dbReference type="InterPro" id="IPR024690">
    <property type="entry name" value="CN_hydtase_beta_dom_C"/>
</dbReference>
<dbReference type="InterPro" id="IPR008990">
    <property type="entry name" value="Elect_transpt_acc-like_dom_sf"/>
</dbReference>
<comment type="catalytic activity">
    <reaction evidence="1">
        <text>Hydrolysis of terminal non-reducing alpha-L-rhamnose residues in alpha-L-rhamnosides.</text>
        <dbReference type="EC" id="3.2.1.40"/>
    </reaction>
</comment>
<evidence type="ECO:0000259" key="12">
    <source>
        <dbReference type="Pfam" id="PF17389"/>
    </source>
</evidence>
<dbReference type="InterPro" id="IPR042262">
    <property type="entry name" value="CN_hydtase_beta_C"/>
</dbReference>
<proteinExistence type="inferred from homology"/>
<evidence type="ECO:0000256" key="3">
    <source>
        <dbReference type="ARBA" id="ARBA00009098"/>
    </source>
</evidence>
<dbReference type="Gene3D" id="2.60.40.10">
    <property type="entry name" value="Immunoglobulins"/>
    <property type="match status" value="1"/>
</dbReference>
<keyword evidence="6" id="KW-0456">Lyase</keyword>
<keyword evidence="5" id="KW-0378">Hydrolase</keyword>
<organism evidence="15 16">
    <name type="scientific">Symbiodinium pilosum</name>
    <name type="common">Dinoflagellate</name>
    <dbReference type="NCBI Taxonomy" id="2952"/>
    <lineage>
        <taxon>Eukaryota</taxon>
        <taxon>Sar</taxon>
        <taxon>Alveolata</taxon>
        <taxon>Dinophyceae</taxon>
        <taxon>Suessiales</taxon>
        <taxon>Symbiodiniaceae</taxon>
        <taxon>Symbiodinium</taxon>
    </lineage>
</organism>
<dbReference type="GO" id="GO:0046914">
    <property type="term" value="F:transition metal ion binding"/>
    <property type="evidence" value="ECO:0007669"/>
    <property type="project" value="InterPro"/>
</dbReference>
<sequence>MPSAPLRLRCEFMQNPLGVDVTSPRFSWWVNDSRPAEVQSAYEILVASKLALLNQDQGDLWHSGRVETHQTLNVEYRGIRLAAGQKAWWKVRTCDSDGVPGDWSDPASFEMGLLQDADWHGPWIAGALQGSARRGVHAVGLRRDFLITQPVAKARLYIAVAGDFKLYVNGVSVVPAGSHASWTAFGEKVFYQSFDVTERLLAEPNAVAVLLSDGYFAGALPGLGRARYGNRPYLRLRLVTTLADGEQFEVNSDEQWRWAPSHLLAADINAGEHADAAQLLEGWTEPGFDDAGWQPVERISFNPDLRSLPHASFGVTQALRPMTEPLVTKAAGRSTALFDFGDQLVGRVNLSLRCRQSDMLVLHYSLDKSFTNASEDSLITVADATTSHEGLFALHSFRYLKVEFTPHLTEVSHATALRIAALESSPVSVRTDHATLNQLFEIIDNSFRSAAFTVPMKGVALADRLPDFTAAGTWMPYFAGQDRSPALVLKWLEDALAKLMPARGAPASSNPLVPAVVGADECLPYDEFAEFEALVATVWQHYRSHGDVQVLERAYPQLRAIALSYRHAKTHLLRAPSNTSLYGDGATNPLVASCTIYDALRCLARMASVLALLSDHELLHGLASEVRQAFRQRYLTGDGHLACDSESAYIAVLHFGLLEDKERQRAEQRLVELLQQQNYHSSAAPLVLPHLLPVLTAAERLDIAYMVLLQTSSPSWLAAVHAGDRLVARQPGCPEMANVGVLTWLLESLVGIKLQDDYAIDKNAFRAVRVRPRPPLGKQFLAGAPVQFVEASLRTPMGRFDVSWWIKEDRFELELLVPPGCEAQVIMPDEIEQRVHSGHHRFMMDFKAGGDGVPTLLELMDGIHDLGGKHGFDAVDPDDPGQGFSQRWHGSVFTMINSLAAAGVMHNADHFRHAVERIDPISYLDDGYYGRWLGAAENLLVEGGVLEQQQITDRAVTFGAQGNERVAARPMHDDGLARTEQKTNNAVSPARESRPTAERNSDAPARFSIGDCVLTSMFPVPGHTRLPAYARGRLGTVVALHGSWVYPDTNAHGQGEQPQHLYTICFDAQELWGEGADDLEVCLDLFEPYLHLALESLLIEKGLLDADLIDDVIVRYNERVGPMNGAQLVAHAWSDEAFKKRLLTDATAVVNEFEFSGGQVDKLVVLENTSQIHNVVVCTLCSCYPWAVLGLPPKWYKDPAYRSRVVREPRAVLAEFGTDIPAEKKIRVWDSSAEIRYMVLPEMPANWQGRDVESLAQSVSRDSMIGVSVLGERQHE</sequence>
<evidence type="ECO:0000313" key="16">
    <source>
        <dbReference type="Proteomes" id="UP000649617"/>
    </source>
</evidence>
<evidence type="ECO:0000259" key="10">
    <source>
        <dbReference type="Pfam" id="PF02979"/>
    </source>
</evidence>
<dbReference type="Gene3D" id="1.50.10.10">
    <property type="match status" value="1"/>
</dbReference>
<evidence type="ECO:0000259" key="13">
    <source>
        <dbReference type="Pfam" id="PF17390"/>
    </source>
</evidence>
<feature type="region of interest" description="Disordered" evidence="8">
    <location>
        <begin position="970"/>
        <end position="1003"/>
    </location>
</feature>
<comment type="similarity">
    <text evidence="3">Belongs to the nitrile hydratase subunit beta family.</text>
</comment>
<feature type="domain" description="Alpha-L-rhamnosidase C-terminal" evidence="13">
    <location>
        <begin position="762"/>
        <end position="839"/>
    </location>
</feature>
<evidence type="ECO:0000259" key="11">
    <source>
        <dbReference type="Pfam" id="PF08531"/>
    </source>
</evidence>
<keyword evidence="4" id="KW-0479">Metal-binding</keyword>
<dbReference type="SUPFAM" id="SSF50090">
    <property type="entry name" value="Electron transport accessory proteins"/>
    <property type="match status" value="1"/>
</dbReference>
<feature type="compositionally biased region" description="Basic and acidic residues" evidence="8">
    <location>
        <begin position="991"/>
        <end position="1001"/>
    </location>
</feature>
<dbReference type="Pfam" id="PF25788">
    <property type="entry name" value="Ig_Rha78A_N"/>
    <property type="match status" value="1"/>
</dbReference>
<evidence type="ECO:0000256" key="6">
    <source>
        <dbReference type="ARBA" id="ARBA00023239"/>
    </source>
</evidence>
<dbReference type="NCBIfam" id="TIGR03888">
    <property type="entry name" value="nitrile_beta"/>
    <property type="match status" value="1"/>
</dbReference>
<feature type="domain" description="Nitrile hydratase beta subunit" evidence="9">
    <location>
        <begin position="997"/>
        <end position="1091"/>
    </location>
</feature>
<dbReference type="InterPro" id="IPR036648">
    <property type="entry name" value="CN_Hdrase_a/SCN_Hdrase_g_sf"/>
</dbReference>
<dbReference type="SUPFAM" id="SSF56209">
    <property type="entry name" value="Nitrile hydratase alpha chain"/>
    <property type="match status" value="1"/>
</dbReference>
<evidence type="ECO:0000256" key="2">
    <source>
        <dbReference type="ARBA" id="ARBA00004042"/>
    </source>
</evidence>
<dbReference type="GO" id="GO:0030596">
    <property type="term" value="F:alpha-L-rhamnosidase activity"/>
    <property type="evidence" value="ECO:0007669"/>
    <property type="project" value="UniProtKB-EC"/>
</dbReference>
<comment type="function">
    <text evidence="2">NHase catalyzes the hydration of various nitrile compounds to the corresponding amides.</text>
</comment>
<dbReference type="InterPro" id="IPR049054">
    <property type="entry name" value="CN_hydtase_beta-like_N"/>
</dbReference>
<evidence type="ECO:0008006" key="17">
    <source>
        <dbReference type="Google" id="ProtNLM"/>
    </source>
</evidence>
<dbReference type="GO" id="GO:0005975">
    <property type="term" value="P:carbohydrate metabolic process"/>
    <property type="evidence" value="ECO:0007669"/>
    <property type="project" value="InterPro"/>
</dbReference>
<feature type="domain" description="Nitrile hydratase alpha/Thiocyanate hydrolase gamma" evidence="10">
    <location>
        <begin position="1092"/>
        <end position="1267"/>
    </location>
</feature>
<comment type="caution">
    <text evidence="15">The sequence shown here is derived from an EMBL/GenBank/DDBJ whole genome shotgun (WGS) entry which is preliminary data.</text>
</comment>
<gene>
    <name evidence="15" type="ORF">SPIL2461_LOCUS7210</name>
</gene>
<dbReference type="Pfam" id="PF02979">
    <property type="entry name" value="NHase_alpha"/>
    <property type="match status" value="1"/>
</dbReference>
<dbReference type="Pfam" id="PF02211">
    <property type="entry name" value="NHase_beta_C"/>
    <property type="match status" value="1"/>
</dbReference>
<dbReference type="InterPro" id="IPR013737">
    <property type="entry name" value="Bac_rhamnosid_N"/>
</dbReference>
<dbReference type="InterPro" id="IPR004232">
    <property type="entry name" value="CN_Hdrtase_a/SCN_Hdrlase_g"/>
</dbReference>
<dbReference type="Proteomes" id="UP000649617">
    <property type="component" value="Unassembled WGS sequence"/>
</dbReference>
<accession>A0A812NNY8</accession>
<dbReference type="Gene3D" id="2.60.120.260">
    <property type="entry name" value="Galactose-binding domain-like"/>
    <property type="match status" value="1"/>
</dbReference>
<dbReference type="PANTHER" id="PTHR33307:SF6">
    <property type="entry name" value="ALPHA-RHAMNOSIDASE (EUROFUNG)-RELATED"/>
    <property type="match status" value="1"/>
</dbReference>
<dbReference type="OrthoDB" id="76388at2759"/>
<evidence type="ECO:0000256" key="7">
    <source>
        <dbReference type="ARBA" id="ARBA00044877"/>
    </source>
</evidence>
<dbReference type="InterPro" id="IPR003168">
    <property type="entry name" value="Nitrile_hydratase_bsu"/>
</dbReference>
<dbReference type="Gene3D" id="2.60.420.10">
    <property type="entry name" value="Maltose phosphorylase, domain 3"/>
    <property type="match status" value="1"/>
</dbReference>
<reference evidence="15" key="1">
    <citation type="submission" date="2021-02" db="EMBL/GenBank/DDBJ databases">
        <authorList>
            <person name="Dougan E. K."/>
            <person name="Rhodes N."/>
            <person name="Thang M."/>
            <person name="Chan C."/>
        </authorList>
    </citation>
    <scope>NUCLEOTIDE SEQUENCE</scope>
</reference>
<evidence type="ECO:0000256" key="1">
    <source>
        <dbReference type="ARBA" id="ARBA00001445"/>
    </source>
</evidence>
<dbReference type="Gene3D" id="3.90.330.10">
    <property type="entry name" value="Nitrile hydratase alpha /Thiocyanate hydrolase gamma"/>
    <property type="match status" value="1"/>
</dbReference>